<evidence type="ECO:0000313" key="2">
    <source>
        <dbReference type="EMBL" id="MBY6138508.1"/>
    </source>
</evidence>
<dbReference type="Pfam" id="PF00196">
    <property type="entry name" value="GerE"/>
    <property type="match status" value="1"/>
</dbReference>
<dbReference type="InterPro" id="IPR036388">
    <property type="entry name" value="WH-like_DNA-bd_sf"/>
</dbReference>
<protein>
    <submittedName>
        <fullName evidence="2">Helix-turn-helix transcriptional regulator</fullName>
    </submittedName>
</protein>
<dbReference type="RefSeq" id="WP_222507324.1">
    <property type="nucleotide sequence ID" value="NZ_JAHVJA010000001.1"/>
</dbReference>
<comment type="caution">
    <text evidence="2">The sequence shown here is derived from an EMBL/GenBank/DDBJ whole genome shotgun (WGS) entry which is preliminary data.</text>
</comment>
<keyword evidence="3" id="KW-1185">Reference proteome</keyword>
<gene>
    <name evidence="2" type="ORF">KUV26_03585</name>
</gene>
<organism evidence="2 3">
    <name type="scientific">Leisingera daeponensis</name>
    <dbReference type="NCBI Taxonomy" id="405746"/>
    <lineage>
        <taxon>Bacteria</taxon>
        <taxon>Pseudomonadati</taxon>
        <taxon>Pseudomonadota</taxon>
        <taxon>Alphaproteobacteria</taxon>
        <taxon>Rhodobacterales</taxon>
        <taxon>Roseobacteraceae</taxon>
        <taxon>Leisingera</taxon>
    </lineage>
</organism>
<dbReference type="InterPro" id="IPR000792">
    <property type="entry name" value="Tscrpt_reg_LuxR_C"/>
</dbReference>
<dbReference type="SUPFAM" id="SSF46894">
    <property type="entry name" value="C-terminal effector domain of the bipartite response regulators"/>
    <property type="match status" value="1"/>
</dbReference>
<evidence type="ECO:0000313" key="3">
    <source>
        <dbReference type="Proteomes" id="UP000766629"/>
    </source>
</evidence>
<dbReference type="Gene3D" id="1.10.10.10">
    <property type="entry name" value="Winged helix-like DNA-binding domain superfamily/Winged helix DNA-binding domain"/>
    <property type="match status" value="1"/>
</dbReference>
<dbReference type="Proteomes" id="UP000766629">
    <property type="component" value="Unassembled WGS sequence"/>
</dbReference>
<feature type="domain" description="HTH luxR-type" evidence="1">
    <location>
        <begin position="135"/>
        <end position="192"/>
    </location>
</feature>
<evidence type="ECO:0000259" key="1">
    <source>
        <dbReference type="SMART" id="SM00421"/>
    </source>
</evidence>
<sequence length="197" mass="21773">MTSVWLEQWTDLLGGKCHGLMVLDGTGNLAFLDIVLNGSPACQLVVHWQNIRVSDPLQNAKLSRLIRAGIDYDENSGQPLPPPVKIKISNDKSFYIDLIPLPVAFREKLDGAKSLLSIRQVEDQSDTNADLLKLEFHLTPAEAAVAIQLSKGISLKQAARTLGVSIWTARSHLRSIFQKTNTHRQGELVSLLAHFES</sequence>
<proteinExistence type="predicted"/>
<dbReference type="SMART" id="SM00421">
    <property type="entry name" value="HTH_LUXR"/>
    <property type="match status" value="1"/>
</dbReference>
<accession>A0ABS7NBD1</accession>
<dbReference type="InterPro" id="IPR016032">
    <property type="entry name" value="Sig_transdc_resp-reg_C-effctor"/>
</dbReference>
<reference evidence="2 3" key="1">
    <citation type="submission" date="2021-06" db="EMBL/GenBank/DDBJ databases">
        <title>50 bacteria genomes isolated from Dapeng, Shenzhen, China.</title>
        <authorList>
            <person name="Zheng W."/>
            <person name="Yu S."/>
            <person name="Huang Y."/>
        </authorList>
    </citation>
    <scope>NUCLEOTIDE SEQUENCE [LARGE SCALE GENOMIC DNA]</scope>
    <source>
        <strain evidence="2 3">DP1N14-2</strain>
    </source>
</reference>
<dbReference type="EMBL" id="JAHVJA010000001">
    <property type="protein sequence ID" value="MBY6138508.1"/>
    <property type="molecule type" value="Genomic_DNA"/>
</dbReference>
<name>A0ABS7NBD1_9RHOB</name>